<dbReference type="Pfam" id="PF13041">
    <property type="entry name" value="PPR_2"/>
    <property type="match status" value="2"/>
</dbReference>
<evidence type="ECO:0000256" key="2">
    <source>
        <dbReference type="ARBA" id="ARBA00022737"/>
    </source>
</evidence>
<feature type="repeat" description="PPR" evidence="3">
    <location>
        <begin position="138"/>
        <end position="172"/>
    </location>
</feature>
<comment type="similarity">
    <text evidence="1">Belongs to the PPR family. P subfamily.</text>
</comment>
<dbReference type="OrthoDB" id="185373at2759"/>
<dbReference type="InterPro" id="IPR011990">
    <property type="entry name" value="TPR-like_helical_dom_sf"/>
</dbReference>
<dbReference type="Pfam" id="PF01535">
    <property type="entry name" value="PPR"/>
    <property type="match status" value="1"/>
</dbReference>
<dbReference type="Proteomes" id="UP000631114">
    <property type="component" value="Unassembled WGS sequence"/>
</dbReference>
<dbReference type="EMBL" id="JADFTS010000003">
    <property type="protein sequence ID" value="KAF9617248.1"/>
    <property type="molecule type" value="Genomic_DNA"/>
</dbReference>
<evidence type="ECO:0000313" key="4">
    <source>
        <dbReference type="EMBL" id="KAF9617248.1"/>
    </source>
</evidence>
<dbReference type="Gene3D" id="1.25.40.10">
    <property type="entry name" value="Tetratricopeptide repeat domain"/>
    <property type="match status" value="3"/>
</dbReference>
<name>A0A835IKD5_9MAGN</name>
<evidence type="ECO:0000313" key="5">
    <source>
        <dbReference type="Proteomes" id="UP000631114"/>
    </source>
</evidence>
<feature type="repeat" description="PPR" evidence="3">
    <location>
        <begin position="176"/>
        <end position="210"/>
    </location>
</feature>
<dbReference type="PROSITE" id="PS51375">
    <property type="entry name" value="PPR"/>
    <property type="match status" value="5"/>
</dbReference>
<gene>
    <name evidence="4" type="ORF">IFM89_035192</name>
</gene>
<dbReference type="AlphaFoldDB" id="A0A835IKD5"/>
<dbReference type="SUPFAM" id="SSF81901">
    <property type="entry name" value="HCP-like"/>
    <property type="match status" value="1"/>
</dbReference>
<feature type="repeat" description="PPR" evidence="3">
    <location>
        <begin position="281"/>
        <end position="315"/>
    </location>
</feature>
<keyword evidence="2" id="KW-0677">Repeat</keyword>
<dbReference type="Pfam" id="PF12854">
    <property type="entry name" value="PPR_1"/>
    <property type="match status" value="1"/>
</dbReference>
<accession>A0A835IKD5</accession>
<feature type="repeat" description="PPR" evidence="3">
    <location>
        <begin position="211"/>
        <end position="245"/>
    </location>
</feature>
<dbReference type="NCBIfam" id="TIGR00756">
    <property type="entry name" value="PPR"/>
    <property type="match status" value="5"/>
</dbReference>
<sequence length="404" mass="45728">MFKSLFISVVKRSCIICCSTSFRNIGSFITTPVSSTRVFSSNAHLELLISSYYRMPFVPNLIISSKSDSFQHLKTAPYCSSTSFCLETSTEENCVGLDKVYETIMDNCKRMGLLIWVRNPTRGMQVLEEMIKLGHTPDNFTYTTAIDTFCNAGMVSEAVALFEFMRTRGSTMSSPTAKTYAIMIVALAQCDRMEECFKLIADMSSSGCLPDVSTYKELIEGLCLAGKIEEAYKFLEDMGSKGYPADIVTYNCFLKVLCDLKKADEALKLYLRIIEVGCVPSVHTFNMLITMYFEVGQPDGAFETWDEMERRGCARDIETYCVMIEGLFACNNVKDACFLLQDVANKGMQLPYRKFDSFLMKLSAVGDLQAIHRLSEHMRSFYNTAMARRFALTQKHRSMSIRRN</sequence>
<keyword evidence="5" id="KW-1185">Reference proteome</keyword>
<proteinExistence type="inferred from homology"/>
<comment type="caution">
    <text evidence="4">The sequence shown here is derived from an EMBL/GenBank/DDBJ whole genome shotgun (WGS) entry which is preliminary data.</text>
</comment>
<organism evidence="4 5">
    <name type="scientific">Coptis chinensis</name>
    <dbReference type="NCBI Taxonomy" id="261450"/>
    <lineage>
        <taxon>Eukaryota</taxon>
        <taxon>Viridiplantae</taxon>
        <taxon>Streptophyta</taxon>
        <taxon>Embryophyta</taxon>
        <taxon>Tracheophyta</taxon>
        <taxon>Spermatophyta</taxon>
        <taxon>Magnoliopsida</taxon>
        <taxon>Ranunculales</taxon>
        <taxon>Ranunculaceae</taxon>
        <taxon>Coptidoideae</taxon>
        <taxon>Coptis</taxon>
    </lineage>
</organism>
<feature type="repeat" description="PPR" evidence="3">
    <location>
        <begin position="246"/>
        <end position="280"/>
    </location>
</feature>
<evidence type="ECO:0000256" key="3">
    <source>
        <dbReference type="PROSITE-ProRule" id="PRU00708"/>
    </source>
</evidence>
<reference evidence="4 5" key="1">
    <citation type="submission" date="2020-10" db="EMBL/GenBank/DDBJ databases">
        <title>The Coptis chinensis genome and diversification of protoberbering-type alkaloids.</title>
        <authorList>
            <person name="Wang B."/>
            <person name="Shu S."/>
            <person name="Song C."/>
            <person name="Liu Y."/>
        </authorList>
    </citation>
    <scope>NUCLEOTIDE SEQUENCE [LARGE SCALE GENOMIC DNA]</scope>
    <source>
        <strain evidence="4">HL-2020</strain>
        <tissue evidence="4">Leaf</tissue>
    </source>
</reference>
<evidence type="ECO:0000256" key="1">
    <source>
        <dbReference type="ARBA" id="ARBA00007626"/>
    </source>
</evidence>
<protein>
    <recommendedName>
        <fullName evidence="6">Pentatricopeptide repeat-containing protein</fullName>
    </recommendedName>
</protein>
<dbReference type="InterPro" id="IPR002885">
    <property type="entry name" value="PPR_rpt"/>
</dbReference>
<evidence type="ECO:0008006" key="6">
    <source>
        <dbReference type="Google" id="ProtNLM"/>
    </source>
</evidence>
<dbReference type="PANTHER" id="PTHR47941">
    <property type="entry name" value="PENTATRICOPEPTIDE REPEAT-CONTAINING PROTEIN 3, MITOCHONDRIAL"/>
    <property type="match status" value="1"/>
</dbReference>